<organism evidence="2 3">
    <name type="scientific">Laedolimicola ammoniilytica</name>
    <dbReference type="NCBI Taxonomy" id="2981771"/>
    <lineage>
        <taxon>Bacteria</taxon>
        <taxon>Bacillati</taxon>
        <taxon>Bacillota</taxon>
        <taxon>Clostridia</taxon>
        <taxon>Lachnospirales</taxon>
        <taxon>Lachnospiraceae</taxon>
        <taxon>Laedolimicola</taxon>
    </lineage>
</organism>
<accession>A0ABT2S004</accession>
<name>A0ABT2S004_9FIRM</name>
<dbReference type="Proteomes" id="UP001652461">
    <property type="component" value="Unassembled WGS sequence"/>
</dbReference>
<feature type="transmembrane region" description="Helical" evidence="1">
    <location>
        <begin position="398"/>
        <end position="425"/>
    </location>
</feature>
<sequence>MEEYEKYGGKRMYGCPNCGSELLYDIKLGRLRCGSCRSSFAVDSIKREKDAEQDLYEIQAFRCPQCGGEIYTNDHTIAGFCSYCGASAVLQQRTEQIKVPFRIFPFTVDKSDCRKRFRDFVNRCAYVPEEYKNPEAEHEFRGIYVPSHSYEAEAEGAYQMKGKTTTYNGKKKGRRHYTVKEWDMNIEASGKVTDITHAASSSFPDEQSEWIQDGIDRGSGRVFAPGFLCGFYADTADVPPEVYEPYAETVAGQKLEDQLNANLAGMDVTRAKREPVLHTRYAGDVLKPVWFMSYRNKGRVAYAAIDGRNANISCDVPVDSKKFTIVSLILAAVLFVIFSLFQDLMFTAKTMLGITALFNLVLCLLWHSNIKRLYQREVAREYRVKKKRRKKRLSNEKWKIPLIIVASVIGTPIGILLITFILVAFCDTAYTESGKSLKVLLALVSAVFQLVFILKDTPKRTKLWKKRTRTLPVDWLCLLATLLLGVTAYVNPVEDLWYYAVILAAFGVDILMLLEIIRDYNLSCSRPMPQFELYKGGHNRE</sequence>
<evidence type="ECO:0000256" key="1">
    <source>
        <dbReference type="SAM" id="Phobius"/>
    </source>
</evidence>
<keyword evidence="1" id="KW-0472">Membrane</keyword>
<evidence type="ECO:0000313" key="3">
    <source>
        <dbReference type="Proteomes" id="UP001652461"/>
    </source>
</evidence>
<dbReference type="EMBL" id="JAOQKC010000021">
    <property type="protein sequence ID" value="MCU6697908.1"/>
    <property type="molecule type" value="Genomic_DNA"/>
</dbReference>
<feature type="transmembrane region" description="Helical" evidence="1">
    <location>
        <begin position="323"/>
        <end position="341"/>
    </location>
</feature>
<evidence type="ECO:0008006" key="4">
    <source>
        <dbReference type="Google" id="ProtNLM"/>
    </source>
</evidence>
<feature type="transmembrane region" description="Helical" evidence="1">
    <location>
        <begin position="437"/>
        <end position="454"/>
    </location>
</feature>
<dbReference type="Gene3D" id="2.20.28.30">
    <property type="entry name" value="RNA polymerase ii, chain L"/>
    <property type="match status" value="1"/>
</dbReference>
<protein>
    <recommendedName>
        <fullName evidence="4">Replication restart DNA helicase PriA</fullName>
    </recommendedName>
</protein>
<keyword evidence="1" id="KW-1133">Transmembrane helix</keyword>
<evidence type="ECO:0000313" key="2">
    <source>
        <dbReference type="EMBL" id="MCU6697908.1"/>
    </source>
</evidence>
<keyword evidence="1" id="KW-0812">Transmembrane</keyword>
<dbReference type="RefSeq" id="WP_158364700.1">
    <property type="nucleotide sequence ID" value="NZ_JAOQKC010000021.1"/>
</dbReference>
<feature type="transmembrane region" description="Helical" evidence="1">
    <location>
        <begin position="475"/>
        <end position="490"/>
    </location>
</feature>
<proteinExistence type="predicted"/>
<gene>
    <name evidence="2" type="ORF">OCV63_13560</name>
</gene>
<feature type="transmembrane region" description="Helical" evidence="1">
    <location>
        <begin position="496"/>
        <end position="517"/>
    </location>
</feature>
<comment type="caution">
    <text evidence="2">The sequence shown here is derived from an EMBL/GenBank/DDBJ whole genome shotgun (WGS) entry which is preliminary data.</text>
</comment>
<keyword evidence="3" id="KW-1185">Reference proteome</keyword>
<reference evidence="2 3" key="1">
    <citation type="journal article" date="2021" name="ISME Commun">
        <title>Automated analysis of genomic sequences facilitates high-throughput and comprehensive description of bacteria.</title>
        <authorList>
            <person name="Hitch T.C.A."/>
        </authorList>
    </citation>
    <scope>NUCLEOTIDE SEQUENCE [LARGE SCALE GENOMIC DNA]</scope>
    <source>
        <strain evidence="2 3">Sanger_04</strain>
    </source>
</reference>
<feature type="transmembrane region" description="Helical" evidence="1">
    <location>
        <begin position="347"/>
        <end position="366"/>
    </location>
</feature>